<sequence>MRRLYLPRLIGLGLAAALALPVFAQTTPTPAPPAERQATLEPGDCPPAAAMAEPATPDAATADGTAPSNAGSTGWSGGTGGSMIGTNPQGATRHTKTWQSPTARGLDLKGRPEPAPVC</sequence>
<keyword evidence="4" id="KW-1185">Reference proteome</keyword>
<dbReference type="EMBL" id="WMIG01000002">
    <property type="protein sequence ID" value="MTH59101.1"/>
    <property type="molecule type" value="Genomic_DNA"/>
</dbReference>
<feature type="compositionally biased region" description="Low complexity" evidence="1">
    <location>
        <begin position="46"/>
        <end position="73"/>
    </location>
</feature>
<keyword evidence="2" id="KW-0732">Signal</keyword>
<proteinExistence type="predicted"/>
<feature type="signal peptide" evidence="2">
    <location>
        <begin position="1"/>
        <end position="24"/>
    </location>
</feature>
<protein>
    <submittedName>
        <fullName evidence="3">Uncharacterized protein</fullName>
    </submittedName>
</protein>
<feature type="chain" id="PRO_5032573699" evidence="2">
    <location>
        <begin position="25"/>
        <end position="118"/>
    </location>
</feature>
<feature type="compositionally biased region" description="Gly residues" evidence="1">
    <location>
        <begin position="74"/>
        <end position="83"/>
    </location>
</feature>
<dbReference type="RefSeq" id="WP_155039021.1">
    <property type="nucleotide sequence ID" value="NZ_JBHGCD010000002.1"/>
</dbReference>
<gene>
    <name evidence="3" type="ORF">GL300_07730</name>
</gene>
<feature type="region of interest" description="Disordered" evidence="1">
    <location>
        <begin position="25"/>
        <end position="118"/>
    </location>
</feature>
<organism evidence="3 4">
    <name type="scientific">Paracoccus litorisediminis</name>
    <dbReference type="NCBI Taxonomy" id="2006130"/>
    <lineage>
        <taxon>Bacteria</taxon>
        <taxon>Pseudomonadati</taxon>
        <taxon>Pseudomonadota</taxon>
        <taxon>Alphaproteobacteria</taxon>
        <taxon>Rhodobacterales</taxon>
        <taxon>Paracoccaceae</taxon>
        <taxon>Paracoccus</taxon>
    </lineage>
</organism>
<evidence type="ECO:0000313" key="3">
    <source>
        <dbReference type="EMBL" id="MTH59101.1"/>
    </source>
</evidence>
<dbReference type="Proteomes" id="UP000449846">
    <property type="component" value="Unassembled WGS sequence"/>
</dbReference>
<evidence type="ECO:0000256" key="2">
    <source>
        <dbReference type="SAM" id="SignalP"/>
    </source>
</evidence>
<dbReference type="OrthoDB" id="7284384at2"/>
<accession>A0A844HMY3</accession>
<name>A0A844HMY3_9RHOB</name>
<evidence type="ECO:0000313" key="4">
    <source>
        <dbReference type="Proteomes" id="UP000449846"/>
    </source>
</evidence>
<feature type="compositionally biased region" description="Low complexity" evidence="1">
    <location>
        <begin position="25"/>
        <end position="39"/>
    </location>
</feature>
<feature type="compositionally biased region" description="Polar residues" evidence="1">
    <location>
        <begin position="87"/>
        <end position="102"/>
    </location>
</feature>
<comment type="caution">
    <text evidence="3">The sequence shown here is derived from an EMBL/GenBank/DDBJ whole genome shotgun (WGS) entry which is preliminary data.</text>
</comment>
<evidence type="ECO:0000256" key="1">
    <source>
        <dbReference type="SAM" id="MobiDB-lite"/>
    </source>
</evidence>
<dbReference type="AlphaFoldDB" id="A0A844HMY3"/>
<reference evidence="3 4" key="1">
    <citation type="submission" date="2019-11" db="EMBL/GenBank/DDBJ databases">
        <authorList>
            <person name="Dong K."/>
        </authorList>
    </citation>
    <scope>NUCLEOTIDE SEQUENCE [LARGE SCALE GENOMIC DNA]</scope>
    <source>
        <strain evidence="3 4">NBRC 112902</strain>
    </source>
</reference>